<evidence type="ECO:0000256" key="5">
    <source>
        <dbReference type="HAMAP-Rule" id="MF_02033"/>
    </source>
</evidence>
<keyword evidence="9" id="KW-1185">Reference proteome</keyword>
<dbReference type="SUPFAM" id="SSF53067">
    <property type="entry name" value="Actin-like ATPase domain"/>
    <property type="match status" value="2"/>
</dbReference>
<dbReference type="RefSeq" id="WP_208150660.1">
    <property type="nucleotide sequence ID" value="NZ_JAGETV010000024.1"/>
</dbReference>
<keyword evidence="2 5" id="KW-0132">Cell division</keyword>
<keyword evidence="1 5" id="KW-1003">Cell membrane</keyword>
<comment type="caution">
    <text evidence="8">The sequence shown here is derived from an EMBL/GenBank/DDBJ whole genome shotgun (WGS) entry which is preliminary data.</text>
</comment>
<accession>A0ABS3Q6T3</accession>
<comment type="subunit">
    <text evidence="5">Self-interacts. Interacts with FtsZ.</text>
</comment>
<evidence type="ECO:0000313" key="8">
    <source>
        <dbReference type="EMBL" id="MBO1928047.1"/>
    </source>
</evidence>
<dbReference type="Gene3D" id="3.30.420.40">
    <property type="match status" value="2"/>
</dbReference>
<protein>
    <recommendedName>
        <fullName evidence="5 6">Cell division protein FtsA</fullName>
    </recommendedName>
</protein>
<evidence type="ECO:0000313" key="9">
    <source>
        <dbReference type="Proteomes" id="UP000664835"/>
    </source>
</evidence>
<sequence>MASNQSGTKTIVGLDIGTSKIKAVVGEITGNEIDVRGYKSVRTKGLRNGVVINIEETKKSIEKAVREAEEFAGCEVDSAYIGITGGHIKSINSHGVVTINNEVTDEDVQRVTEQAHAGKYSPSEERMLHVLPKEFTLDMQEGIVEPIGMAGKRLEVKTHIITASQSAVRNIEKCVQSAGLEKATPVLAQYAASEAVLSDDEKELGVCVVDIGGGTTDITVYRNGSMQYTSVLPIAGNYVTNDIAIAFNTPTDSAEQIKVQFGCAMPSLIKENFEFDVQRVGEREPFKLNQRLLSEVIRPRMEEIFENVEQRLRQDGFSKEMFGAGIVITGGCSMMFGSNPLAEEVFDMPVRIGVPKNDIFTGGILNEVSHAEFSTALGLLQYAAQNFDLDHPDFVYQSQVNDSGSVFESIGSAINAIKNWFSKSF</sequence>
<organism evidence="8 9">
    <name type="scientific">Thiomicrorhabdus marina</name>
    <dbReference type="NCBI Taxonomy" id="2818442"/>
    <lineage>
        <taxon>Bacteria</taxon>
        <taxon>Pseudomonadati</taxon>
        <taxon>Pseudomonadota</taxon>
        <taxon>Gammaproteobacteria</taxon>
        <taxon>Thiotrichales</taxon>
        <taxon>Piscirickettsiaceae</taxon>
        <taxon>Thiomicrorhabdus</taxon>
    </lineage>
</organism>
<dbReference type="PANTHER" id="PTHR32432:SF4">
    <property type="entry name" value="CELL DIVISION PROTEIN FTSA"/>
    <property type="match status" value="1"/>
</dbReference>
<dbReference type="Proteomes" id="UP000664835">
    <property type="component" value="Unassembled WGS sequence"/>
</dbReference>
<evidence type="ECO:0000256" key="3">
    <source>
        <dbReference type="ARBA" id="ARBA00023136"/>
    </source>
</evidence>
<evidence type="ECO:0000256" key="2">
    <source>
        <dbReference type="ARBA" id="ARBA00022618"/>
    </source>
</evidence>
<dbReference type="InterPro" id="IPR043129">
    <property type="entry name" value="ATPase_NBD"/>
</dbReference>
<evidence type="ECO:0000259" key="7">
    <source>
        <dbReference type="SMART" id="SM00842"/>
    </source>
</evidence>
<evidence type="ECO:0000256" key="6">
    <source>
        <dbReference type="PIRNR" id="PIRNR003101"/>
    </source>
</evidence>
<reference evidence="8 9" key="1">
    <citation type="submission" date="2021-03" db="EMBL/GenBank/DDBJ databases">
        <title>Thiomicrorhabdus sp.nov.,novel sulfur-oxidizing bacteria isolated from coastal sediment.</title>
        <authorList>
            <person name="Liu X."/>
        </authorList>
    </citation>
    <scope>NUCLEOTIDE SEQUENCE [LARGE SCALE GENOMIC DNA]</scope>
    <source>
        <strain evidence="8 9">6S2-11</strain>
    </source>
</reference>
<dbReference type="InterPro" id="IPR003494">
    <property type="entry name" value="SHS2_FtsA"/>
</dbReference>
<evidence type="ECO:0000256" key="1">
    <source>
        <dbReference type="ARBA" id="ARBA00022475"/>
    </source>
</evidence>
<dbReference type="SMART" id="SM00842">
    <property type="entry name" value="FtsA"/>
    <property type="match status" value="1"/>
</dbReference>
<comment type="subcellular location">
    <subcellularLocation>
        <location evidence="5">Cell membrane</location>
        <topology evidence="5">Peripheral membrane protein</topology>
        <orientation evidence="5">Cytoplasmic side</orientation>
    </subcellularLocation>
    <text evidence="5">Localizes to the Z ring in an FtsZ-dependent manner. Targeted to the membrane through a conserved C-terminal amphipathic helix.</text>
</comment>
<name>A0ABS3Q6T3_9GAMM</name>
<dbReference type="GO" id="GO:0051301">
    <property type="term" value="P:cell division"/>
    <property type="evidence" value="ECO:0007669"/>
    <property type="project" value="UniProtKB-KW"/>
</dbReference>
<dbReference type="CDD" id="cd24048">
    <property type="entry name" value="ASKHA_NBD_FtsA"/>
    <property type="match status" value="1"/>
</dbReference>
<dbReference type="Pfam" id="PF14450">
    <property type="entry name" value="FtsA"/>
    <property type="match status" value="1"/>
</dbReference>
<dbReference type="PANTHER" id="PTHR32432">
    <property type="entry name" value="CELL DIVISION PROTEIN FTSA-RELATED"/>
    <property type="match status" value="1"/>
</dbReference>
<evidence type="ECO:0000256" key="4">
    <source>
        <dbReference type="ARBA" id="ARBA00023306"/>
    </source>
</evidence>
<keyword evidence="4 5" id="KW-0131">Cell cycle</keyword>
<dbReference type="EMBL" id="JAGETV010000024">
    <property type="protein sequence ID" value="MBO1928047.1"/>
    <property type="molecule type" value="Genomic_DNA"/>
</dbReference>
<gene>
    <name evidence="5 8" type="primary">ftsA</name>
    <name evidence="8" type="ORF">J3998_10715</name>
</gene>
<dbReference type="PIRSF" id="PIRSF003101">
    <property type="entry name" value="FtsA"/>
    <property type="match status" value="1"/>
</dbReference>
<dbReference type="InterPro" id="IPR020823">
    <property type="entry name" value="Cell_div_FtsA"/>
</dbReference>
<dbReference type="HAMAP" id="MF_02033">
    <property type="entry name" value="FtsA"/>
    <property type="match status" value="1"/>
</dbReference>
<dbReference type="InterPro" id="IPR050696">
    <property type="entry name" value="FtsA/MreB"/>
</dbReference>
<dbReference type="Pfam" id="PF02491">
    <property type="entry name" value="SHS2_FTSA"/>
    <property type="match status" value="1"/>
</dbReference>
<proteinExistence type="inferred from homology"/>
<comment type="function">
    <text evidence="5 6">Cell division protein that is involved in the assembly of the Z ring. May serve as a membrane anchor for the Z ring.</text>
</comment>
<keyword evidence="3 5" id="KW-0472">Membrane</keyword>
<comment type="similarity">
    <text evidence="5 6">Belongs to the FtsA/MreB family.</text>
</comment>
<feature type="domain" description="SHS2" evidence="7">
    <location>
        <begin position="11"/>
        <end position="196"/>
    </location>
</feature>
<dbReference type="Gene3D" id="3.30.1490.110">
    <property type="match status" value="1"/>
</dbReference>
<dbReference type="NCBIfam" id="TIGR01174">
    <property type="entry name" value="ftsA"/>
    <property type="match status" value="1"/>
</dbReference>